<feature type="domain" description="PTS EIIB type-4" evidence="8">
    <location>
        <begin position="3"/>
        <end position="168"/>
    </location>
</feature>
<dbReference type="RefSeq" id="WP_003586720.1">
    <property type="nucleotide sequence ID" value="NC_010999.1"/>
</dbReference>
<reference evidence="10 15" key="4">
    <citation type="submission" date="2023-01" db="EMBL/GenBank/DDBJ databases">
        <title>Complete genome sequence of Lacticaseibacillus paracasei SRCM217440 isolated from Makgeolli.</title>
        <authorList>
            <person name="Yang H.-G."/>
            <person name="Jeong S.-J."/>
            <person name="Ha G.-S."/>
            <person name="Yang H.-J."/>
            <person name="Jeong D.-Y."/>
        </authorList>
    </citation>
    <scope>NUCLEOTIDE SEQUENCE [LARGE SCALE GENOMIC DNA]</scope>
    <source>
        <strain evidence="10 15">SRCM217440</strain>
    </source>
</reference>
<name>A0A0K1MQH3_LACPA</name>
<dbReference type="PROSITE" id="PS51101">
    <property type="entry name" value="PTS_EIIB_TYPE_4"/>
    <property type="match status" value="1"/>
</dbReference>
<keyword evidence="5" id="KW-0808">Transferase</keyword>
<dbReference type="EMBL" id="LN846901">
    <property type="protein sequence ID" value="CRL16945.1"/>
    <property type="molecule type" value="Genomic_DNA"/>
</dbReference>
<evidence type="ECO:0000313" key="15">
    <source>
        <dbReference type="Proteomes" id="UP001212327"/>
    </source>
</evidence>
<dbReference type="EMBL" id="PKQJ01000027">
    <property type="protein sequence ID" value="PLC45094.1"/>
    <property type="molecule type" value="Genomic_DNA"/>
</dbReference>
<dbReference type="InterPro" id="IPR004720">
    <property type="entry name" value="PTS_IIB_sorbose-sp"/>
</dbReference>
<reference evidence="11 13" key="3">
    <citation type="journal article" date="2018" name="Genome Announc.">
        <title>Draft Genome Sequence of Lactobacillus paracasei DUP 13076, Which Exhibits Potent Antipathogenic Effects against Salmonella enterica Serovars Enteritidis, Typhimurium, and Heidelberg.</title>
        <authorList>
            <person name="Muyyarikkandy M.S."/>
            <person name="Alqahtani F.H."/>
            <person name="Mandoiu I."/>
            <person name="Amalaradjou M.A."/>
        </authorList>
    </citation>
    <scope>NUCLEOTIDE SEQUENCE [LARGE SCALE GENOMIC DNA]</scope>
    <source>
        <strain evidence="11 13">DUP 13076</strain>
    </source>
</reference>
<dbReference type="EMBL" id="JAQLSF010000001">
    <property type="protein sequence ID" value="MDB1563375.1"/>
    <property type="molecule type" value="Genomic_DNA"/>
</dbReference>
<evidence type="ECO:0000313" key="14">
    <source>
        <dbReference type="Proteomes" id="UP000237433"/>
    </source>
</evidence>
<dbReference type="Proteomes" id="UP001212327">
    <property type="component" value="Unassembled WGS sequence"/>
</dbReference>
<evidence type="ECO:0000256" key="7">
    <source>
        <dbReference type="ARBA" id="ARBA00022777"/>
    </source>
</evidence>
<keyword evidence="3" id="KW-0963">Cytoplasm</keyword>
<dbReference type="KEGG" id="lcs:LCBD_0390"/>
<dbReference type="InterPro" id="IPR036667">
    <property type="entry name" value="PTS_IIB_sorbose-sp_sf"/>
</dbReference>
<reference evidence="9" key="1">
    <citation type="journal article" date="2015" name="Front. Microbiol.">
        <title>The vaginal isolate Lactobacillus paracasei LPC-S01 (DSM 26760) is suitable for oral administration.</title>
        <authorList>
            <person name="Balzaretti S."/>
            <person name="Taverniti V."/>
            <person name="Rondini G."/>
            <person name="Marcolegio G."/>
            <person name="Minuzzo M."/>
            <person name="Remagni M.C."/>
            <person name="Fiore W."/>
            <person name="Arioli S."/>
            <person name="Guglielmetti S."/>
        </authorList>
    </citation>
    <scope>NUCLEOTIDE SEQUENCE</scope>
    <source>
        <strain evidence="9">LPC-S01</strain>
    </source>
</reference>
<dbReference type="AlphaFoldDB" id="A0A0K1MQH3"/>
<keyword evidence="4 10" id="KW-0762">Sugar transport</keyword>
<keyword evidence="6" id="KW-0598">Phosphotransferase system</keyword>
<evidence type="ECO:0000256" key="1">
    <source>
        <dbReference type="ARBA" id="ARBA00004496"/>
    </source>
</evidence>
<dbReference type="Gene3D" id="3.40.35.10">
    <property type="entry name" value="Phosphotransferase system, sorbose subfamily IIB component"/>
    <property type="match status" value="1"/>
</dbReference>
<dbReference type="GO" id="GO:0009401">
    <property type="term" value="P:phosphoenolpyruvate-dependent sugar phosphotransferase system"/>
    <property type="evidence" value="ECO:0007669"/>
    <property type="project" value="UniProtKB-KW"/>
</dbReference>
<gene>
    <name evidence="12" type="ORF">ACX51_14380</name>
    <name evidence="11" type="ORF">C0Q90_14645</name>
    <name evidence="10" type="ORF">PGA78_01050</name>
</gene>
<evidence type="ECO:0000256" key="4">
    <source>
        <dbReference type="ARBA" id="ARBA00022597"/>
    </source>
</evidence>
<evidence type="ECO:0000313" key="9">
    <source>
        <dbReference type="EMBL" id="CRL16945.1"/>
    </source>
</evidence>
<dbReference type="GO" id="GO:0016301">
    <property type="term" value="F:kinase activity"/>
    <property type="evidence" value="ECO:0007669"/>
    <property type="project" value="UniProtKB-KW"/>
</dbReference>
<evidence type="ECO:0000313" key="12">
    <source>
        <dbReference type="EMBL" id="POE39389.1"/>
    </source>
</evidence>
<dbReference type="Proteomes" id="UP000237433">
    <property type="component" value="Unassembled WGS sequence"/>
</dbReference>
<proteinExistence type="predicted"/>
<evidence type="ECO:0000256" key="2">
    <source>
        <dbReference type="ARBA" id="ARBA00022448"/>
    </source>
</evidence>
<evidence type="ECO:0000256" key="5">
    <source>
        <dbReference type="ARBA" id="ARBA00022679"/>
    </source>
</evidence>
<dbReference type="KEGG" id="lce:LC2W_0385"/>
<evidence type="ECO:0000313" key="13">
    <source>
        <dbReference type="Proteomes" id="UP000234512"/>
    </source>
</evidence>
<evidence type="ECO:0000259" key="8">
    <source>
        <dbReference type="PROSITE" id="PS51101"/>
    </source>
</evidence>
<reference evidence="12 14" key="2">
    <citation type="journal article" date="2015" name="J. Am. Soc. Brew. Chem.">
        <title>Dissolved carbon dioxide selects for lactic acid bacteria able to grow in and spoil packaged beer.</title>
        <authorList>
            <person name="Bergsveinson J."/>
            <person name="Redekop A."/>
            <person name="Zoerb S."/>
            <person name="Ziola B."/>
        </authorList>
    </citation>
    <scope>NUCLEOTIDE SEQUENCE [LARGE SCALE GENOMIC DNA]</scope>
    <source>
        <strain evidence="12 14">CCC B1205</strain>
    </source>
</reference>
<accession>A0A125YD36</accession>
<dbReference type="PATRIC" id="fig|1597.20.peg.392"/>
<evidence type="ECO:0000313" key="11">
    <source>
        <dbReference type="EMBL" id="PLC45094.1"/>
    </source>
</evidence>
<dbReference type="Pfam" id="PF03830">
    <property type="entry name" value="PTSIIB_sorb"/>
    <property type="match status" value="1"/>
</dbReference>
<dbReference type="EMBL" id="LGIY01000036">
    <property type="protein sequence ID" value="POE39389.1"/>
    <property type="molecule type" value="Genomic_DNA"/>
</dbReference>
<dbReference type="GO" id="GO:0008982">
    <property type="term" value="F:protein-N(PI)-phosphohistidine-sugar phosphotransferase activity"/>
    <property type="evidence" value="ECO:0007669"/>
    <property type="project" value="InterPro"/>
</dbReference>
<accession>A0A0K1MQH3</accession>
<protein>
    <submittedName>
        <fullName evidence="12">PTS mannose transporter subunit IIAB</fullName>
    </submittedName>
    <submittedName>
        <fullName evidence="11">PTS mannose/fructose/sorbose transporter subunit IIB</fullName>
    </submittedName>
    <submittedName>
        <fullName evidence="10">PTS sugar transporter subunit IIB</fullName>
    </submittedName>
    <submittedName>
        <fullName evidence="9">Protein SipB</fullName>
    </submittedName>
</protein>
<organism evidence="9">
    <name type="scientific">Lacticaseibacillus paracasei</name>
    <name type="common">Lactobacillus paracasei</name>
    <dbReference type="NCBI Taxonomy" id="1597"/>
    <lineage>
        <taxon>Bacteria</taxon>
        <taxon>Bacillati</taxon>
        <taxon>Bacillota</taxon>
        <taxon>Bacilli</taxon>
        <taxon>Lactobacillales</taxon>
        <taxon>Lactobacillaceae</taxon>
        <taxon>Lacticaseibacillus</taxon>
    </lineage>
</organism>
<dbReference type="Proteomes" id="UP000234512">
    <property type="component" value="Unassembled WGS sequence"/>
</dbReference>
<evidence type="ECO:0000256" key="6">
    <source>
        <dbReference type="ARBA" id="ARBA00022683"/>
    </source>
</evidence>
<evidence type="ECO:0000256" key="3">
    <source>
        <dbReference type="ARBA" id="ARBA00022490"/>
    </source>
</evidence>
<dbReference type="GO" id="GO:0005737">
    <property type="term" value="C:cytoplasm"/>
    <property type="evidence" value="ECO:0007669"/>
    <property type="project" value="UniProtKB-SubCell"/>
</dbReference>
<comment type="subcellular location">
    <subcellularLocation>
        <location evidence="1">Cytoplasm</location>
    </subcellularLocation>
</comment>
<dbReference type="SUPFAM" id="SSF52728">
    <property type="entry name" value="PTS IIb component"/>
    <property type="match status" value="1"/>
</dbReference>
<keyword evidence="2" id="KW-0813">Transport</keyword>
<evidence type="ECO:0000313" key="10">
    <source>
        <dbReference type="EMBL" id="MDB1563375.1"/>
    </source>
</evidence>
<keyword evidence="7" id="KW-0418">Kinase</keyword>
<sequence length="169" mass="19229">MSYKDNIKLVRVDDRLVHGQIVTKWVNETKANKIVIVDQYLATNEYLSRVFKMAAPSNIDVSVMAPNDFVDMVKSQDLGDNRYIILFKLVDNLKKCFDAGFSVDEVQIGGIGANADRKLVYQSVALSELEAKELLAIQENHVRIFFQRVPDEKPVSLDEIIKKHFNNLA</sequence>